<protein>
    <submittedName>
        <fullName evidence="7">3-hydroxybutyryl-CoA dehydrogenase</fullName>
        <ecNumber evidence="7">1.1.1.157</ecNumber>
    </submittedName>
</protein>
<evidence type="ECO:0000256" key="2">
    <source>
        <dbReference type="ARBA" id="ARBA00009463"/>
    </source>
</evidence>
<evidence type="ECO:0000256" key="4">
    <source>
        <dbReference type="SAM" id="MobiDB-lite"/>
    </source>
</evidence>
<evidence type="ECO:0000259" key="5">
    <source>
        <dbReference type="Pfam" id="PF00725"/>
    </source>
</evidence>
<dbReference type="RefSeq" id="WP_184979372.1">
    <property type="nucleotide sequence ID" value="NZ_BAAALO010000012.1"/>
</dbReference>
<evidence type="ECO:0000256" key="3">
    <source>
        <dbReference type="ARBA" id="ARBA00023002"/>
    </source>
</evidence>
<proteinExistence type="inferred from homology"/>
<feature type="region of interest" description="Disordered" evidence="4">
    <location>
        <begin position="279"/>
        <end position="298"/>
    </location>
</feature>
<dbReference type="Pfam" id="PF02737">
    <property type="entry name" value="3HCDH_N"/>
    <property type="match status" value="1"/>
</dbReference>
<dbReference type="PANTHER" id="PTHR48075:SF9">
    <property type="entry name" value="3-HYDROXYBUTYRYL-COA DEHYDROGENASE"/>
    <property type="match status" value="1"/>
</dbReference>
<sequence length="492" mass="52162">MGTAFRTVGVVGLGTMGAGIAEVFARAGLAVVGVEADEDALERGRSHLRRSTDKAVRRGKLTEDERETILGRVTFAGGLGALRDADLVVEAVPEIMDVKRALFAELDRVCAPAAVLATNTSSLAVTALAATTSRPGRVVGMHFFNPAPVMRLVEVVRTVVTDDGVAEDIADLARQAGKTPVVVGDRAGFVVNRLLLGYLNRAAGLLERRVASQHDIDTAMRVGAGLPMGPFALLDLIGLDTAHEICEVLFQETRDPSFAPSPLLRELVAAGTLGRKTGRGFATYTGEPPSPRSDEKPGRLNVASVCVTGERAGALQEKLDAIGFRCGEPEESDVVVALGHDRVAPLAGRLTRPERVVGVHLVGDRLAEVVCGVRTAPEAAEAVRGLLRLLGHTPVTSADRAGLVVEALTYPYLNDAVRMYDSGYATMDDIDDAMRLGCGYPAGPFETLDRLGLATVRDGLLALYEEYREPFLAPAPLLDRLVTAGVAGFRAR</sequence>
<dbReference type="EC" id="1.1.1.157" evidence="7"/>
<dbReference type="InterPro" id="IPR006108">
    <property type="entry name" value="3HC_DH_C"/>
</dbReference>
<name>A0A7X0IEN2_9ACTN</name>
<evidence type="ECO:0000313" key="8">
    <source>
        <dbReference type="Proteomes" id="UP000555564"/>
    </source>
</evidence>
<feature type="domain" description="3-hydroxyacyl-CoA dehydrogenase NAD binding" evidence="6">
    <location>
        <begin position="7"/>
        <end position="185"/>
    </location>
</feature>
<dbReference type="Proteomes" id="UP000555564">
    <property type="component" value="Unassembled WGS sequence"/>
</dbReference>
<dbReference type="NCBIfam" id="NF005875">
    <property type="entry name" value="PRK07819.1"/>
    <property type="match status" value="1"/>
</dbReference>
<dbReference type="SUPFAM" id="SSF48179">
    <property type="entry name" value="6-phosphogluconate dehydrogenase C-terminal domain-like"/>
    <property type="match status" value="2"/>
</dbReference>
<dbReference type="Gene3D" id="3.40.50.720">
    <property type="entry name" value="NAD(P)-binding Rossmann-like Domain"/>
    <property type="match status" value="2"/>
</dbReference>
<evidence type="ECO:0000259" key="6">
    <source>
        <dbReference type="Pfam" id="PF02737"/>
    </source>
</evidence>
<comment type="caution">
    <text evidence="7">The sequence shown here is derived from an EMBL/GenBank/DDBJ whole genome shotgun (WGS) entry which is preliminary data.</text>
</comment>
<keyword evidence="8" id="KW-1185">Reference proteome</keyword>
<evidence type="ECO:0000313" key="7">
    <source>
        <dbReference type="EMBL" id="MBB6472287.1"/>
    </source>
</evidence>
<comment type="similarity">
    <text evidence="2">Belongs to the 3-hydroxyacyl-CoA dehydrogenase family.</text>
</comment>
<dbReference type="AlphaFoldDB" id="A0A7X0IEN2"/>
<evidence type="ECO:0000256" key="1">
    <source>
        <dbReference type="ARBA" id="ARBA00005086"/>
    </source>
</evidence>
<dbReference type="Pfam" id="PF00725">
    <property type="entry name" value="3HCDH"/>
    <property type="match status" value="2"/>
</dbReference>
<organism evidence="7 8">
    <name type="scientific">Sphaerisporangium rubeum</name>
    <dbReference type="NCBI Taxonomy" id="321317"/>
    <lineage>
        <taxon>Bacteria</taxon>
        <taxon>Bacillati</taxon>
        <taxon>Actinomycetota</taxon>
        <taxon>Actinomycetes</taxon>
        <taxon>Streptosporangiales</taxon>
        <taxon>Streptosporangiaceae</taxon>
        <taxon>Sphaerisporangium</taxon>
    </lineage>
</organism>
<dbReference type="EMBL" id="JACHIU010000001">
    <property type="protein sequence ID" value="MBB6472287.1"/>
    <property type="molecule type" value="Genomic_DNA"/>
</dbReference>
<dbReference type="GO" id="GO:0008691">
    <property type="term" value="F:3-hydroxybutyryl-CoA dehydrogenase activity"/>
    <property type="evidence" value="ECO:0007669"/>
    <property type="project" value="UniProtKB-EC"/>
</dbReference>
<dbReference type="InterPro" id="IPR006176">
    <property type="entry name" value="3-OHacyl-CoA_DH_NAD-bd"/>
</dbReference>
<feature type="domain" description="3-hydroxyacyl-CoA dehydrogenase C-terminal" evidence="5">
    <location>
        <begin position="188"/>
        <end position="284"/>
    </location>
</feature>
<reference evidence="7 8" key="1">
    <citation type="submission" date="2020-08" db="EMBL/GenBank/DDBJ databases">
        <title>Sequencing the genomes of 1000 actinobacteria strains.</title>
        <authorList>
            <person name="Klenk H.-P."/>
        </authorList>
    </citation>
    <scope>NUCLEOTIDE SEQUENCE [LARGE SCALE GENOMIC DNA]</scope>
    <source>
        <strain evidence="7 8">DSM 44936</strain>
    </source>
</reference>
<dbReference type="InterPro" id="IPR036291">
    <property type="entry name" value="NAD(P)-bd_dom_sf"/>
</dbReference>
<dbReference type="SUPFAM" id="SSF51735">
    <property type="entry name" value="NAD(P)-binding Rossmann-fold domains"/>
    <property type="match status" value="1"/>
</dbReference>
<dbReference type="PANTHER" id="PTHR48075">
    <property type="entry name" value="3-HYDROXYACYL-COA DEHYDROGENASE FAMILY PROTEIN"/>
    <property type="match status" value="1"/>
</dbReference>
<accession>A0A7X0IEN2</accession>
<gene>
    <name evidence="7" type="ORF">BJ992_001718</name>
</gene>
<dbReference type="FunFam" id="3.40.50.720:FF:000009">
    <property type="entry name" value="Fatty oxidation complex, alpha subunit"/>
    <property type="match status" value="1"/>
</dbReference>
<dbReference type="InterPro" id="IPR013328">
    <property type="entry name" value="6PGD_dom2"/>
</dbReference>
<dbReference type="Gene3D" id="1.10.1040.10">
    <property type="entry name" value="N-(1-d-carboxylethyl)-l-norvaline Dehydrogenase, domain 2"/>
    <property type="match status" value="2"/>
</dbReference>
<keyword evidence="3 7" id="KW-0560">Oxidoreductase</keyword>
<dbReference type="InterPro" id="IPR008927">
    <property type="entry name" value="6-PGluconate_DH-like_C_sf"/>
</dbReference>
<dbReference type="GO" id="GO:0070403">
    <property type="term" value="F:NAD+ binding"/>
    <property type="evidence" value="ECO:0007669"/>
    <property type="project" value="InterPro"/>
</dbReference>
<feature type="domain" description="3-hydroxyacyl-CoA dehydrogenase C-terminal" evidence="5">
    <location>
        <begin position="402"/>
        <end position="488"/>
    </location>
</feature>
<comment type="pathway">
    <text evidence="1">Lipid metabolism; butanoate metabolism.</text>
</comment>
<dbReference type="GO" id="GO:0006635">
    <property type="term" value="P:fatty acid beta-oxidation"/>
    <property type="evidence" value="ECO:0007669"/>
    <property type="project" value="TreeGrafter"/>
</dbReference>